<dbReference type="InterPro" id="IPR036922">
    <property type="entry name" value="Rieske_2Fe-2S_sf"/>
</dbReference>
<evidence type="ECO:0000313" key="6">
    <source>
        <dbReference type="EMBL" id="QKG79649.1"/>
    </source>
</evidence>
<keyword evidence="7" id="KW-1185">Reference proteome</keyword>
<dbReference type="SUPFAM" id="SSF50022">
    <property type="entry name" value="ISP domain"/>
    <property type="match status" value="1"/>
</dbReference>
<protein>
    <recommendedName>
        <fullName evidence="5">Rieske domain-containing protein</fullName>
    </recommendedName>
</protein>
<reference evidence="6 7" key="1">
    <citation type="submission" date="2019-07" db="EMBL/GenBank/DDBJ databases">
        <title>Thalassofilum flectens gen. nov., sp. nov., a novel moderate thermophilic anaerobe from a shallow sea hot spring in Kunashir Island (Russia), representing a new family in the order Bacteroidales, and proposal of Thalassofilacea fam. nov.</title>
        <authorList>
            <person name="Kochetkova T.V."/>
            <person name="Podosokorskaya O.A."/>
            <person name="Novikov A."/>
            <person name="Elcheninov A.G."/>
            <person name="Toshchakov S.V."/>
            <person name="Kublanov I.V."/>
        </authorList>
    </citation>
    <scope>NUCLEOTIDE SEQUENCE [LARGE SCALE GENOMIC DNA]</scope>
    <source>
        <strain evidence="6 7">38-H</strain>
    </source>
</reference>
<evidence type="ECO:0000256" key="4">
    <source>
        <dbReference type="ARBA" id="ARBA00023014"/>
    </source>
</evidence>
<accession>A0A7D3Y3Y8</accession>
<evidence type="ECO:0000259" key="5">
    <source>
        <dbReference type="PROSITE" id="PS51296"/>
    </source>
</evidence>
<name>A0A7D3Y3Y8_9BACT</name>
<dbReference type="GO" id="GO:0051537">
    <property type="term" value="F:2 iron, 2 sulfur cluster binding"/>
    <property type="evidence" value="ECO:0007669"/>
    <property type="project" value="UniProtKB-KW"/>
</dbReference>
<dbReference type="GO" id="GO:0046872">
    <property type="term" value="F:metal ion binding"/>
    <property type="evidence" value="ECO:0007669"/>
    <property type="project" value="UniProtKB-KW"/>
</dbReference>
<dbReference type="AlphaFoldDB" id="A0A7D3Y3Y8"/>
<evidence type="ECO:0000313" key="7">
    <source>
        <dbReference type="Proteomes" id="UP000500961"/>
    </source>
</evidence>
<dbReference type="Gene3D" id="2.102.10.10">
    <property type="entry name" value="Rieske [2Fe-2S] iron-sulphur domain"/>
    <property type="match status" value="1"/>
</dbReference>
<dbReference type="RefSeq" id="WP_173073607.1">
    <property type="nucleotide sequence ID" value="NZ_CP041345.1"/>
</dbReference>
<evidence type="ECO:0000256" key="2">
    <source>
        <dbReference type="ARBA" id="ARBA00022723"/>
    </source>
</evidence>
<gene>
    <name evidence="6" type="ORF">FHG85_05030</name>
</gene>
<feature type="domain" description="Rieske" evidence="5">
    <location>
        <begin position="48"/>
        <end position="141"/>
    </location>
</feature>
<dbReference type="EMBL" id="CP041345">
    <property type="protein sequence ID" value="QKG79649.1"/>
    <property type="molecule type" value="Genomic_DNA"/>
</dbReference>
<keyword evidence="4" id="KW-0411">Iron-sulfur</keyword>
<organism evidence="6 7">
    <name type="scientific">Tenuifilum thalassicum</name>
    <dbReference type="NCBI Taxonomy" id="2590900"/>
    <lineage>
        <taxon>Bacteria</taxon>
        <taxon>Pseudomonadati</taxon>
        <taxon>Bacteroidota</taxon>
        <taxon>Bacteroidia</taxon>
        <taxon>Bacteroidales</taxon>
        <taxon>Tenuifilaceae</taxon>
        <taxon>Tenuifilum</taxon>
    </lineage>
</organism>
<evidence type="ECO:0000256" key="3">
    <source>
        <dbReference type="ARBA" id="ARBA00023004"/>
    </source>
</evidence>
<dbReference type="PROSITE" id="PS51296">
    <property type="entry name" value="RIESKE"/>
    <property type="match status" value="1"/>
</dbReference>
<keyword evidence="1" id="KW-0001">2Fe-2S</keyword>
<dbReference type="Proteomes" id="UP000500961">
    <property type="component" value="Chromosome"/>
</dbReference>
<proteinExistence type="predicted"/>
<dbReference type="InterPro" id="IPR017941">
    <property type="entry name" value="Rieske_2Fe-2S"/>
</dbReference>
<keyword evidence="2" id="KW-0479">Metal-binding</keyword>
<keyword evidence="3" id="KW-0408">Iron</keyword>
<sequence>MQTKILQYLLLATIITGLTTCDDGLDDIIPEVPVKIEFNLKEPAYQNLNVVMGAVKINNVGYNNNGVIVFRLSDEEILAFDATCPKHIDINASVNLDANGSGTATCPHCGTVYYLVNYGYPKDGYPLKQYKVVKNGDFVGIYN</sequence>
<dbReference type="KEGG" id="ttz:FHG85_05030"/>
<evidence type="ECO:0000256" key="1">
    <source>
        <dbReference type="ARBA" id="ARBA00022714"/>
    </source>
</evidence>